<organism evidence="7 8">
    <name type="scientific">Sutterella seckii</name>
    <dbReference type="NCBI Taxonomy" id="1944635"/>
    <lineage>
        <taxon>Bacteria</taxon>
        <taxon>Pseudomonadati</taxon>
        <taxon>Pseudomonadota</taxon>
        <taxon>Betaproteobacteria</taxon>
        <taxon>Burkholderiales</taxon>
        <taxon>Sutterellaceae</taxon>
        <taxon>Sutterella</taxon>
    </lineage>
</organism>
<dbReference type="GO" id="GO:0008270">
    <property type="term" value="F:zinc ion binding"/>
    <property type="evidence" value="ECO:0007669"/>
    <property type="project" value="UniProtKB-KW"/>
</dbReference>
<dbReference type="GO" id="GO:0004386">
    <property type="term" value="F:helicase activity"/>
    <property type="evidence" value="ECO:0007669"/>
    <property type="project" value="UniProtKB-KW"/>
</dbReference>
<keyword evidence="7" id="KW-0067">ATP-binding</keyword>
<dbReference type="PROSITE" id="PS51192">
    <property type="entry name" value="HELICASE_ATP_BIND_1"/>
    <property type="match status" value="1"/>
</dbReference>
<dbReference type="SMART" id="SM00490">
    <property type="entry name" value="HELICc"/>
    <property type="match status" value="1"/>
</dbReference>
<keyword evidence="2" id="KW-0863">Zinc-finger</keyword>
<dbReference type="SUPFAM" id="SSF52540">
    <property type="entry name" value="P-loop containing nucleoside triphosphate hydrolases"/>
    <property type="match status" value="2"/>
</dbReference>
<keyword evidence="1" id="KW-0378">Hydrolase</keyword>
<evidence type="ECO:0000259" key="4">
    <source>
        <dbReference type="PROSITE" id="PS50966"/>
    </source>
</evidence>
<dbReference type="PROSITE" id="PS51194">
    <property type="entry name" value="HELICASE_CTER"/>
    <property type="match status" value="1"/>
</dbReference>
<dbReference type="InterPro" id="IPR038718">
    <property type="entry name" value="SNF2-like_sf"/>
</dbReference>
<evidence type="ECO:0000256" key="3">
    <source>
        <dbReference type="SAM" id="MobiDB-lite"/>
    </source>
</evidence>
<feature type="domain" description="Helicase C-terminal" evidence="6">
    <location>
        <begin position="1111"/>
        <end position="1266"/>
    </location>
</feature>
<gene>
    <name evidence="7" type="ORF">GBM95_08685</name>
</gene>
<dbReference type="AlphaFoldDB" id="A0A6I1EQW0"/>
<keyword evidence="7" id="KW-0347">Helicase</keyword>
<dbReference type="InterPro" id="IPR022138">
    <property type="entry name" value="DUF3670"/>
</dbReference>
<dbReference type="RefSeq" id="WP_152158740.1">
    <property type="nucleotide sequence ID" value="NZ_WEHX01000066.1"/>
</dbReference>
<dbReference type="SMART" id="SM00487">
    <property type="entry name" value="DEXDc"/>
    <property type="match status" value="1"/>
</dbReference>
<dbReference type="InterPro" id="IPR014001">
    <property type="entry name" value="Helicase_ATP-bd"/>
</dbReference>
<keyword evidence="2" id="KW-0479">Metal-binding</keyword>
<feature type="domain" description="SWIM-type" evidence="4">
    <location>
        <begin position="112"/>
        <end position="148"/>
    </location>
</feature>
<keyword evidence="7" id="KW-0547">Nucleotide-binding</keyword>
<evidence type="ECO:0000313" key="8">
    <source>
        <dbReference type="Proteomes" id="UP000430564"/>
    </source>
</evidence>
<sequence length="1277" mass="140449">MAPRRQYGTTWWGAEWLRALERVDNANRLPRGKTYANTGRVIETKFNVPNLRIEALVDGSAYYPYEVEVGMKPVPAKSVKRLADAIAADPDIVAGLLDGELPKEIAPLCEKLGIELFPGSWRAMHLSCSCPDSARVCKHIAAVFYIIADRIDLDPFFIFEFRGIHLKEELKARGINLGGAVTVKPLSPEALLRRASESFPAVDSGSDEVTDDDRARIESEALARLRSLSLSGLPDLADVMLGLYPKTTPISSSKDCSDYLDALWKSARKTLSVIEKRAAQNELAASEGGLLTAPRAFSTLCGRITEELGEKYPELSTPGAQVLLGFGQDGMERTLEIARPSDDGKKPKAVSLPLEGFFPAIRMTSAREAEALPAEFECWREISRLAAELLRLGAIVPAVTESPKIKSPAPRVWWLPALRDAAVRRAVTELALGIAPWAKRMISAKALKLFPEAEKSPYAAAILLLSAAIAGFLRNTIGNYPKLADREDILDFAASGLDLTPLDGRTAPDAGIVLARALAPFALGDVYPWLPVLTVRTAKDSKIKLNFGIIGRNADIRAAAEKELNSPEDEGAPEAADAPTEKALAESPVPTERPLMLSRLIKEPRYAAHRYAALTVLKTLSAGAPVLEKIRSSKGRPATLEMEDLRDFLFETAPYLTMLGVTLMLPASMRKLLRPRLTASAGAGEGFSKSLLAKNAIGEFNWKAAIGNREMTAEEFLKLAEAHRGEVIQIDDDFVYLDPAEIDLIRRTLENPPELSALEKMRAVLTGEYEGAPVEVSPEVREALKHITDVEEVPPPKGLNAALRPYQERGYSWLMKNLSLGLGSLIADDMGLGKTLQVISAILELRNRGDLKARKVLAVLPTTLITNWTREIAKFAPALSVGTYYGADRKLPAPEEAPDVLLTSYGTLRRDYEVLSSVRWKLLVLDEAQAIKNISTAQTAAVRGIRADQVIAMTGTPVENRLMEYWSILSAVQPKLLGTQKEFAKTFAEPIEGDRDQQAAEAFRRLTAPFMLRRLKTDKSIIADLPEKNTADHYALMRTEQAALYAATLQKLMEKIREAEEAPDASSPSGRMARRGLVLKLITSLKQICNSPSQYSKTEALRPDSGKADAMLEILGQCLESDRKVLIFTQYREMGERLQEWIEAATGERPDFLHGGVSRTERMKMVDRFQTDRTARIFILSLKAGGTGLNLTAASAVIHYDLWWNPAVEAQATDRAFRIGQRRDVLVYRLITAGSFEEKINDMLASKRDLADLTVAAGESWIGDLPAKELNRIFALS</sequence>
<dbReference type="Proteomes" id="UP000430564">
    <property type="component" value="Unassembled WGS sequence"/>
</dbReference>
<keyword evidence="2" id="KW-0862">Zinc</keyword>
<dbReference type="Gene3D" id="3.40.50.300">
    <property type="entry name" value="P-loop containing nucleotide triphosphate hydrolases"/>
    <property type="match status" value="1"/>
</dbReference>
<dbReference type="Pfam" id="PF00271">
    <property type="entry name" value="Helicase_C"/>
    <property type="match status" value="1"/>
</dbReference>
<dbReference type="CDD" id="cd18793">
    <property type="entry name" value="SF2_C_SNF"/>
    <property type="match status" value="1"/>
</dbReference>
<dbReference type="InterPro" id="IPR027417">
    <property type="entry name" value="P-loop_NTPase"/>
</dbReference>
<dbReference type="InterPro" id="IPR049730">
    <property type="entry name" value="SNF2/RAD54-like_C"/>
</dbReference>
<dbReference type="OrthoDB" id="9760715at2"/>
<evidence type="ECO:0000256" key="2">
    <source>
        <dbReference type="PROSITE-ProRule" id="PRU00325"/>
    </source>
</evidence>
<dbReference type="GO" id="GO:0016787">
    <property type="term" value="F:hydrolase activity"/>
    <property type="evidence" value="ECO:0007669"/>
    <property type="project" value="UniProtKB-KW"/>
</dbReference>
<dbReference type="Gene3D" id="3.40.50.10810">
    <property type="entry name" value="Tandem AAA-ATPase domain"/>
    <property type="match status" value="1"/>
</dbReference>
<accession>A0A6I1EQW0</accession>
<feature type="domain" description="Helicase ATP-binding" evidence="5">
    <location>
        <begin position="815"/>
        <end position="975"/>
    </location>
</feature>
<dbReference type="Pfam" id="PF04434">
    <property type="entry name" value="SWIM"/>
    <property type="match status" value="1"/>
</dbReference>
<dbReference type="Pfam" id="PF00176">
    <property type="entry name" value="SNF2-rel_dom"/>
    <property type="match status" value="1"/>
</dbReference>
<evidence type="ECO:0000259" key="6">
    <source>
        <dbReference type="PROSITE" id="PS51194"/>
    </source>
</evidence>
<evidence type="ECO:0000259" key="5">
    <source>
        <dbReference type="PROSITE" id="PS51192"/>
    </source>
</evidence>
<dbReference type="InterPro" id="IPR007527">
    <property type="entry name" value="Znf_SWIM"/>
</dbReference>
<proteinExistence type="predicted"/>
<evidence type="ECO:0000256" key="1">
    <source>
        <dbReference type="ARBA" id="ARBA00022801"/>
    </source>
</evidence>
<evidence type="ECO:0000313" key="7">
    <source>
        <dbReference type="EMBL" id="KAB7656829.1"/>
    </source>
</evidence>
<dbReference type="InterPro" id="IPR001650">
    <property type="entry name" value="Helicase_C-like"/>
</dbReference>
<protein>
    <submittedName>
        <fullName evidence="7">DEAD/DEAH box helicase</fullName>
    </submittedName>
</protein>
<dbReference type="InterPro" id="IPR000330">
    <property type="entry name" value="SNF2_N"/>
</dbReference>
<comment type="caution">
    <text evidence="7">The sequence shown here is derived from an EMBL/GenBank/DDBJ whole genome shotgun (WGS) entry which is preliminary data.</text>
</comment>
<feature type="region of interest" description="Disordered" evidence="3">
    <location>
        <begin position="562"/>
        <end position="589"/>
    </location>
</feature>
<dbReference type="PROSITE" id="PS50966">
    <property type="entry name" value="ZF_SWIM"/>
    <property type="match status" value="1"/>
</dbReference>
<dbReference type="PANTHER" id="PTHR10799">
    <property type="entry name" value="SNF2/RAD54 HELICASE FAMILY"/>
    <property type="match status" value="1"/>
</dbReference>
<reference evidence="7 8" key="1">
    <citation type="submission" date="2019-10" db="EMBL/GenBank/DDBJ databases">
        <title>Genome diversity of Sutterella seckii.</title>
        <authorList>
            <person name="Chaplin A.V."/>
            <person name="Sokolova S.R."/>
            <person name="Mosin K.A."/>
            <person name="Ivanova E.L."/>
            <person name="Kochetkova T.O."/>
            <person name="Goltsov A.Y."/>
            <person name="Trofimov D.Y."/>
            <person name="Efimov B.A."/>
        </authorList>
    </citation>
    <scope>NUCLEOTIDE SEQUENCE [LARGE SCALE GENOMIC DNA]</scope>
    <source>
        <strain evidence="7 8">ASD393</strain>
    </source>
</reference>
<name>A0A6I1EQW0_9BURK</name>
<dbReference type="Pfam" id="PF12419">
    <property type="entry name" value="DUF3670"/>
    <property type="match status" value="1"/>
</dbReference>
<dbReference type="EMBL" id="WEHX01000066">
    <property type="protein sequence ID" value="KAB7656829.1"/>
    <property type="molecule type" value="Genomic_DNA"/>
</dbReference>
<dbReference type="GO" id="GO:0005524">
    <property type="term" value="F:ATP binding"/>
    <property type="evidence" value="ECO:0007669"/>
    <property type="project" value="InterPro"/>
</dbReference>